<keyword evidence="4" id="KW-1185">Reference proteome</keyword>
<dbReference type="SUPFAM" id="SSF52266">
    <property type="entry name" value="SGNH hydrolase"/>
    <property type="match status" value="1"/>
</dbReference>
<accession>A0A8S3RPT9</accession>
<dbReference type="InterPro" id="IPR036397">
    <property type="entry name" value="RNaseH_sf"/>
</dbReference>
<proteinExistence type="predicted"/>
<dbReference type="GO" id="GO:0015074">
    <property type="term" value="P:DNA integration"/>
    <property type="evidence" value="ECO:0007669"/>
    <property type="project" value="InterPro"/>
</dbReference>
<dbReference type="PROSITE" id="PS50994">
    <property type="entry name" value="INTEGRASE"/>
    <property type="match status" value="1"/>
</dbReference>
<evidence type="ECO:0000256" key="1">
    <source>
        <dbReference type="SAM" id="MobiDB-lite"/>
    </source>
</evidence>
<dbReference type="Proteomes" id="UP000683360">
    <property type="component" value="Unassembled WGS sequence"/>
</dbReference>
<dbReference type="SUPFAM" id="SSF53098">
    <property type="entry name" value="Ribonuclease H-like"/>
    <property type="match status" value="1"/>
</dbReference>
<dbReference type="GO" id="GO:0008270">
    <property type="term" value="F:zinc ion binding"/>
    <property type="evidence" value="ECO:0007669"/>
    <property type="project" value="InterPro"/>
</dbReference>
<dbReference type="Gene3D" id="4.10.60.10">
    <property type="entry name" value="Zinc finger, CCHC-type"/>
    <property type="match status" value="1"/>
</dbReference>
<evidence type="ECO:0000259" key="2">
    <source>
        <dbReference type="PROSITE" id="PS50994"/>
    </source>
</evidence>
<dbReference type="AlphaFoldDB" id="A0A8S3RPT9"/>
<comment type="caution">
    <text evidence="3">The sequence shown here is derived from an EMBL/GenBank/DDBJ whole genome shotgun (WGS) entry which is preliminary data.</text>
</comment>
<dbReference type="InterPro" id="IPR013830">
    <property type="entry name" value="SGNH_hydro"/>
</dbReference>
<feature type="region of interest" description="Disordered" evidence="1">
    <location>
        <begin position="553"/>
        <end position="590"/>
    </location>
</feature>
<gene>
    <name evidence="3" type="ORF">MEDL_22966</name>
</gene>
<sequence length="590" mass="66488">MGFPAVYSSDQGREFVNKVVEILFQKTKAAHRISSAYHPQTNGFVERFNKTIQQLILKVCSESHDNWDTNIKEILFSYRTLKNKTTKTFPYNVMFGRPSVMSKSEMSFEDFTPDEIHSAVRSLNDLRISINKTVSENVKENQESQKLHSNPKNPESKDRLAAQGIALRDRSVKFYEVESLITHVTIKDAPYELDNLYIVAQMLRFGKVVPGSLKRGVIKGTNIENGSRYIDILECDSVLPNRTSFGRFEVRLFADNNRTPCIYCHITGHPSYRCKDKPSLMNQKRCYNCCGIGHVANACTSEGYCSYCNVNGHARRDCEQYKQETEKKELGSYGPEILEGRQDNTKNIHTDEDDKESIASDNTNCERETVSVLLGASNCIRLGHIDDSVVNASISGGSFDKIEQNIDLAFQKTENKDIEKVVICLGTNDISRNKSDSDQINLLVTSAVNRVKSSFPEAQIGLCNIIPRKGNGAQFQKINETTKNVNSFMKKLCVREQSVAFVDINDQFYKHGAVIRTLFDKNDSSGVHVSTEGAQRINSKLCEFLNSPNTNVIVSNTPIDRKRNRSDKTTPTSADRTSKVSRKETGIDHD</sequence>
<feature type="compositionally biased region" description="Basic and acidic residues" evidence="1">
    <location>
        <begin position="137"/>
        <end position="146"/>
    </location>
</feature>
<dbReference type="CDD" id="cd00229">
    <property type="entry name" value="SGNH_hydrolase"/>
    <property type="match status" value="1"/>
</dbReference>
<dbReference type="Pfam" id="PF13472">
    <property type="entry name" value="Lipase_GDSL_2"/>
    <property type="match status" value="1"/>
</dbReference>
<dbReference type="SUPFAM" id="SSF57756">
    <property type="entry name" value="Retrovirus zinc finger-like domains"/>
    <property type="match status" value="1"/>
</dbReference>
<dbReference type="PANTHER" id="PTHR37984">
    <property type="entry name" value="PROTEIN CBG26694"/>
    <property type="match status" value="1"/>
</dbReference>
<feature type="domain" description="Integrase catalytic" evidence="2">
    <location>
        <begin position="1"/>
        <end position="98"/>
    </location>
</feature>
<evidence type="ECO:0000313" key="3">
    <source>
        <dbReference type="EMBL" id="CAG2208804.1"/>
    </source>
</evidence>
<dbReference type="EMBL" id="CAJPWZ010001123">
    <property type="protein sequence ID" value="CAG2208804.1"/>
    <property type="molecule type" value="Genomic_DNA"/>
</dbReference>
<organism evidence="3 4">
    <name type="scientific">Mytilus edulis</name>
    <name type="common">Blue mussel</name>
    <dbReference type="NCBI Taxonomy" id="6550"/>
    <lineage>
        <taxon>Eukaryota</taxon>
        <taxon>Metazoa</taxon>
        <taxon>Spiralia</taxon>
        <taxon>Lophotrochozoa</taxon>
        <taxon>Mollusca</taxon>
        <taxon>Bivalvia</taxon>
        <taxon>Autobranchia</taxon>
        <taxon>Pteriomorphia</taxon>
        <taxon>Mytilida</taxon>
        <taxon>Mytiloidea</taxon>
        <taxon>Mytilidae</taxon>
        <taxon>Mytilinae</taxon>
        <taxon>Mytilus</taxon>
    </lineage>
</organism>
<feature type="region of interest" description="Disordered" evidence="1">
    <location>
        <begin position="137"/>
        <end position="159"/>
    </location>
</feature>
<dbReference type="Gene3D" id="3.30.420.10">
    <property type="entry name" value="Ribonuclease H-like superfamily/Ribonuclease H"/>
    <property type="match status" value="1"/>
</dbReference>
<dbReference type="InterPro" id="IPR036875">
    <property type="entry name" value="Znf_CCHC_sf"/>
</dbReference>
<evidence type="ECO:0000313" key="4">
    <source>
        <dbReference type="Proteomes" id="UP000683360"/>
    </source>
</evidence>
<protein>
    <recommendedName>
        <fullName evidence="2">Integrase catalytic domain-containing protein</fullName>
    </recommendedName>
</protein>
<feature type="compositionally biased region" description="Basic and acidic residues" evidence="1">
    <location>
        <begin position="576"/>
        <end position="590"/>
    </location>
</feature>
<dbReference type="OrthoDB" id="5870588at2759"/>
<dbReference type="InterPro" id="IPR001584">
    <property type="entry name" value="Integrase_cat-core"/>
</dbReference>
<reference evidence="3" key="1">
    <citation type="submission" date="2021-03" db="EMBL/GenBank/DDBJ databases">
        <authorList>
            <person name="Bekaert M."/>
        </authorList>
    </citation>
    <scope>NUCLEOTIDE SEQUENCE</scope>
</reference>
<dbReference type="SMART" id="SM00343">
    <property type="entry name" value="ZnF_C2HC"/>
    <property type="match status" value="3"/>
</dbReference>
<dbReference type="InterPro" id="IPR001878">
    <property type="entry name" value="Znf_CCHC"/>
</dbReference>
<dbReference type="InterPro" id="IPR036514">
    <property type="entry name" value="SGNH_hydro_sf"/>
</dbReference>
<dbReference type="GO" id="GO:0003676">
    <property type="term" value="F:nucleic acid binding"/>
    <property type="evidence" value="ECO:0007669"/>
    <property type="project" value="InterPro"/>
</dbReference>
<dbReference type="InterPro" id="IPR050951">
    <property type="entry name" value="Retrovirus_Pol_polyprotein"/>
</dbReference>
<name>A0A8S3RPT9_MYTED</name>
<dbReference type="Gene3D" id="3.40.50.1110">
    <property type="entry name" value="SGNH hydrolase"/>
    <property type="match status" value="1"/>
</dbReference>
<dbReference type="PANTHER" id="PTHR37984:SF5">
    <property type="entry name" value="PROTEIN NYNRIN-LIKE"/>
    <property type="match status" value="1"/>
</dbReference>
<dbReference type="InterPro" id="IPR012337">
    <property type="entry name" value="RNaseH-like_sf"/>
</dbReference>